<keyword evidence="1" id="KW-0472">Membrane</keyword>
<dbReference type="RefSeq" id="WP_252582808.1">
    <property type="nucleotide sequence ID" value="NZ_CP071529.1"/>
</dbReference>
<feature type="transmembrane region" description="Helical" evidence="1">
    <location>
        <begin position="75"/>
        <end position="95"/>
    </location>
</feature>
<evidence type="ECO:0000313" key="2">
    <source>
        <dbReference type="EMBL" id="USQ15569.1"/>
    </source>
</evidence>
<keyword evidence="2" id="KW-0614">Plasmid</keyword>
<protein>
    <recommendedName>
        <fullName evidence="4">Pilin</fullName>
    </recommendedName>
</protein>
<evidence type="ECO:0000313" key="3">
    <source>
        <dbReference type="Proteomes" id="UP001057474"/>
    </source>
</evidence>
<geneLocation type="plasmid" evidence="2 3">
    <name>pLlyPCM2298_2</name>
</geneLocation>
<organism evidence="2 3">
    <name type="scientific">Legionella lytica</name>
    <dbReference type="NCBI Taxonomy" id="96232"/>
    <lineage>
        <taxon>Bacteria</taxon>
        <taxon>Pseudomonadati</taxon>
        <taxon>Pseudomonadota</taxon>
        <taxon>Gammaproteobacteria</taxon>
        <taxon>Legionellales</taxon>
        <taxon>Legionellaceae</taxon>
        <taxon>Legionella</taxon>
    </lineage>
</organism>
<dbReference type="EMBL" id="CP071529">
    <property type="protein sequence ID" value="USQ15569.1"/>
    <property type="molecule type" value="Genomic_DNA"/>
</dbReference>
<feature type="transmembrane region" description="Helical" evidence="1">
    <location>
        <begin position="49"/>
        <end position="68"/>
    </location>
</feature>
<proteinExistence type="predicted"/>
<evidence type="ECO:0000256" key="1">
    <source>
        <dbReference type="SAM" id="Phobius"/>
    </source>
</evidence>
<keyword evidence="1" id="KW-0812">Transmembrane</keyword>
<keyword evidence="1" id="KW-1133">Transmembrane helix</keyword>
<sequence length="96" mass="10545">MNAGKSLLNFMNKGALMVLMFIMSHSLFAKDLLVNALEGDVKDTFSSDAKFWGIFILIDIIAATALAVAARNPKVFFGVFFIAFIPGALLKIFVFH</sequence>
<name>A0ABY4YEV9_9GAMM</name>
<keyword evidence="3" id="KW-1185">Reference proteome</keyword>
<gene>
    <name evidence="2" type="ORF">J2N86_15590</name>
</gene>
<accession>A0ABY4YEV9</accession>
<evidence type="ECO:0008006" key="4">
    <source>
        <dbReference type="Google" id="ProtNLM"/>
    </source>
</evidence>
<dbReference type="Proteomes" id="UP001057474">
    <property type="component" value="Plasmid pLlyPCM2298_2"/>
</dbReference>
<reference evidence="2" key="1">
    <citation type="submission" date="2021-03" db="EMBL/GenBank/DDBJ databases">
        <title>Legionella lytica PCM 2298.</title>
        <authorList>
            <person name="Koper P."/>
        </authorList>
    </citation>
    <scope>NUCLEOTIDE SEQUENCE</scope>
    <source>
        <strain evidence="2">PCM 2298</strain>
        <plasmid evidence="2">pLlyPCM2298_2</plasmid>
    </source>
</reference>